<sequence>MRSYSDAHQEIAREWQEFSAERGRAARAATVAAKYEAQAVQRPESMQPFRRHMAELHRRIEARHLACARLHRLHALRLQRWYIGDRASLRPVFMAAVAQHLRMDSAAVTLFGRAGEELLVAASDGTARTAHDLELLIGEGPAREVLDGRDFVAADSTDLAARWPQYGPALTEIGVRSVVAVPLRSSRLLGALCVFTSRAGLRNEVAPAATKVADALANTVLLAAHGTDDGSGPMGTLFDDADYLTAVHQAVGMVAVQCSCDLDAALALLRARAFAEGIAVSEIAHWVLEDGYQLCCPSR</sequence>
<dbReference type="Proteomes" id="UP000694257">
    <property type="component" value="Chromosome"/>
</dbReference>
<dbReference type="SMART" id="SM00065">
    <property type="entry name" value="GAF"/>
    <property type="match status" value="1"/>
</dbReference>
<evidence type="ECO:0000313" key="3">
    <source>
        <dbReference type="Proteomes" id="UP000694257"/>
    </source>
</evidence>
<reference evidence="2 3" key="1">
    <citation type="submission" date="2021-07" db="EMBL/GenBank/DDBJ databases">
        <title>Whole Genome Sequence of Nocardia Iowensis.</title>
        <authorList>
            <person name="Lamm A."/>
            <person name="Collins-Fairclough A.M."/>
            <person name="Bunk B."/>
            <person name="Sproer C."/>
        </authorList>
    </citation>
    <scope>NUCLEOTIDE SEQUENCE [LARGE SCALE GENOMIC DNA]</scope>
    <source>
        <strain evidence="2 3">NRRL 5646</strain>
    </source>
</reference>
<evidence type="ECO:0000259" key="1">
    <source>
        <dbReference type="SMART" id="SM00065"/>
    </source>
</evidence>
<accession>A0ABX8RV39</accession>
<organism evidence="2 3">
    <name type="scientific">Nocardia iowensis</name>
    <dbReference type="NCBI Taxonomy" id="204891"/>
    <lineage>
        <taxon>Bacteria</taxon>
        <taxon>Bacillati</taxon>
        <taxon>Actinomycetota</taxon>
        <taxon>Actinomycetes</taxon>
        <taxon>Mycobacteriales</taxon>
        <taxon>Nocardiaceae</taxon>
        <taxon>Nocardia</taxon>
    </lineage>
</organism>
<proteinExistence type="predicted"/>
<feature type="domain" description="GAF" evidence="1">
    <location>
        <begin position="85"/>
        <end position="230"/>
    </location>
</feature>
<name>A0ABX8RV39_NOCIO</name>
<dbReference type="InterPro" id="IPR003018">
    <property type="entry name" value="GAF"/>
</dbReference>
<dbReference type="Pfam" id="PF01590">
    <property type="entry name" value="GAF"/>
    <property type="match status" value="1"/>
</dbReference>
<gene>
    <name evidence="2" type="ORF">KV110_10735</name>
</gene>
<dbReference type="EMBL" id="CP078145">
    <property type="protein sequence ID" value="QXN93509.1"/>
    <property type="molecule type" value="Genomic_DNA"/>
</dbReference>
<protein>
    <submittedName>
        <fullName evidence="2">GAF domain-containing protein</fullName>
    </submittedName>
</protein>
<keyword evidence="3" id="KW-1185">Reference proteome</keyword>
<dbReference type="RefSeq" id="WP_218475567.1">
    <property type="nucleotide sequence ID" value="NZ_BAABJN010000001.1"/>
</dbReference>
<evidence type="ECO:0000313" key="2">
    <source>
        <dbReference type="EMBL" id="QXN93509.1"/>
    </source>
</evidence>